<evidence type="ECO:0000256" key="6">
    <source>
        <dbReference type="SAM" id="Phobius"/>
    </source>
</evidence>
<dbReference type="Proteomes" id="UP000003571">
    <property type="component" value="Unassembled WGS sequence"/>
</dbReference>
<comment type="subcellular location">
    <subcellularLocation>
        <location evidence="1">Cell membrane</location>
        <topology evidence="1">Single-pass membrane protein</topology>
    </subcellularLocation>
</comment>
<evidence type="ECO:0000256" key="2">
    <source>
        <dbReference type="ARBA" id="ARBA00022475"/>
    </source>
</evidence>
<evidence type="ECO:0000256" key="4">
    <source>
        <dbReference type="ARBA" id="ARBA00022989"/>
    </source>
</evidence>
<feature type="transmembrane region" description="Helical" evidence="6">
    <location>
        <begin position="33"/>
        <end position="55"/>
    </location>
</feature>
<reference evidence="8 9" key="1">
    <citation type="submission" date="2011-09" db="EMBL/GenBank/DDBJ databases">
        <title>The draft genome of Treponema saccharophilum DSM 2985.</title>
        <authorList>
            <consortium name="US DOE Joint Genome Institute (JGI-PGF)"/>
            <person name="Lucas S."/>
            <person name="Copeland A."/>
            <person name="Lapidus A."/>
            <person name="Glavina del Rio T."/>
            <person name="Dalin E."/>
            <person name="Tice H."/>
            <person name="Bruce D."/>
            <person name="Goodwin L."/>
            <person name="Pitluck S."/>
            <person name="Peters L."/>
            <person name="Kyrpides N."/>
            <person name="Mavromatis K."/>
            <person name="Ivanova N."/>
            <person name="Markowitz V."/>
            <person name="Cheng J.-F."/>
            <person name="Hugenholtz P."/>
            <person name="Woyke T."/>
            <person name="Wu D."/>
            <person name="Gronow S."/>
            <person name="Wellnitz S."/>
            <person name="Brambilla E."/>
            <person name="Klenk H.-P."/>
            <person name="Eisen J.A."/>
        </authorList>
    </citation>
    <scope>NUCLEOTIDE SEQUENCE [LARGE SCALE GENOMIC DNA]</scope>
    <source>
        <strain evidence="8 9">DSM 2985</strain>
    </source>
</reference>
<feature type="domain" description="Phage shock protein PspC N-terminal" evidence="7">
    <location>
        <begin position="5"/>
        <end position="58"/>
    </location>
</feature>
<name>H7ENN8_9SPIR</name>
<dbReference type="InterPro" id="IPR007168">
    <property type="entry name" value="Phageshock_PspC_N"/>
</dbReference>
<evidence type="ECO:0000259" key="7">
    <source>
        <dbReference type="Pfam" id="PF04024"/>
    </source>
</evidence>
<accession>H7ENN8</accession>
<evidence type="ECO:0000313" key="9">
    <source>
        <dbReference type="Proteomes" id="UP000003571"/>
    </source>
</evidence>
<keyword evidence="5 6" id="KW-0472">Membrane</keyword>
<dbReference type="InterPro" id="IPR052027">
    <property type="entry name" value="PspC"/>
</dbReference>
<dbReference type="PANTHER" id="PTHR33885">
    <property type="entry name" value="PHAGE SHOCK PROTEIN C"/>
    <property type="match status" value="1"/>
</dbReference>
<dbReference type="AlphaFoldDB" id="H7ENN8"/>
<keyword evidence="3 6" id="KW-0812">Transmembrane</keyword>
<dbReference type="STRING" id="907348.TresaDRAFT_0791"/>
<sequence length="59" mass="6661">MAKRFKKSADRKLFGVCGGVAEFFDIDPTIVRIVWILMVVFGGFGILLYIILALLMPNR</sequence>
<evidence type="ECO:0000256" key="5">
    <source>
        <dbReference type="ARBA" id="ARBA00023136"/>
    </source>
</evidence>
<evidence type="ECO:0000256" key="1">
    <source>
        <dbReference type="ARBA" id="ARBA00004162"/>
    </source>
</evidence>
<comment type="caution">
    <text evidence="8">The sequence shown here is derived from an EMBL/GenBank/DDBJ whole genome shotgun (WGS) entry which is preliminary data.</text>
</comment>
<protein>
    <submittedName>
        <fullName evidence="8">Phage shock protein C, PspC</fullName>
    </submittedName>
</protein>
<keyword evidence="2" id="KW-1003">Cell membrane</keyword>
<organism evidence="8 9">
    <name type="scientific">Treponema saccharophilum DSM 2985</name>
    <dbReference type="NCBI Taxonomy" id="907348"/>
    <lineage>
        <taxon>Bacteria</taxon>
        <taxon>Pseudomonadati</taxon>
        <taxon>Spirochaetota</taxon>
        <taxon>Spirochaetia</taxon>
        <taxon>Spirochaetales</taxon>
        <taxon>Treponemataceae</taxon>
        <taxon>Treponema</taxon>
    </lineage>
</organism>
<evidence type="ECO:0000313" key="8">
    <source>
        <dbReference type="EMBL" id="EIC00966.1"/>
    </source>
</evidence>
<dbReference type="OrthoDB" id="9815286at2"/>
<gene>
    <name evidence="8" type="ORF">TresaDRAFT_0791</name>
</gene>
<dbReference type="EMBL" id="AGRW01000053">
    <property type="protein sequence ID" value="EIC00966.1"/>
    <property type="molecule type" value="Genomic_DNA"/>
</dbReference>
<proteinExistence type="predicted"/>
<keyword evidence="4 6" id="KW-1133">Transmembrane helix</keyword>
<dbReference type="PATRIC" id="fig|907348.3.peg.2567"/>
<dbReference type="Pfam" id="PF04024">
    <property type="entry name" value="PspC"/>
    <property type="match status" value="1"/>
</dbReference>
<evidence type="ECO:0000256" key="3">
    <source>
        <dbReference type="ARBA" id="ARBA00022692"/>
    </source>
</evidence>
<dbReference type="GO" id="GO:0005886">
    <property type="term" value="C:plasma membrane"/>
    <property type="evidence" value="ECO:0007669"/>
    <property type="project" value="UniProtKB-SubCell"/>
</dbReference>
<keyword evidence="9" id="KW-1185">Reference proteome</keyword>
<dbReference type="eggNOG" id="COG1983">
    <property type="taxonomic scope" value="Bacteria"/>
</dbReference>
<dbReference type="RefSeq" id="WP_002706159.1">
    <property type="nucleotide sequence ID" value="NZ_AGRW01000053.1"/>
</dbReference>
<dbReference type="PANTHER" id="PTHR33885:SF3">
    <property type="entry name" value="PHAGE SHOCK PROTEIN C"/>
    <property type="match status" value="1"/>
</dbReference>